<dbReference type="PANTHER" id="PTHR39328">
    <property type="entry name" value="BLL2871 PROTEIN"/>
    <property type="match status" value="1"/>
</dbReference>
<evidence type="ECO:0000313" key="2">
    <source>
        <dbReference type="EMBL" id="GAO42504.1"/>
    </source>
</evidence>
<dbReference type="Proteomes" id="UP000033121">
    <property type="component" value="Unassembled WGS sequence"/>
</dbReference>
<name>A0A0E9MY45_9BACT</name>
<feature type="chain" id="PRO_5002429922" description="DUF1028 domain-containing protein" evidence="1">
    <location>
        <begin position="21"/>
        <end position="236"/>
    </location>
</feature>
<dbReference type="SUPFAM" id="SSF56235">
    <property type="entry name" value="N-terminal nucleophile aminohydrolases (Ntn hydrolases)"/>
    <property type="match status" value="1"/>
</dbReference>
<dbReference type="RefSeq" id="WP_046368179.1">
    <property type="nucleotide sequence ID" value="NZ_BBWV01000001.1"/>
</dbReference>
<feature type="signal peptide" evidence="1">
    <location>
        <begin position="1"/>
        <end position="20"/>
    </location>
</feature>
<dbReference type="Gene3D" id="3.60.20.10">
    <property type="entry name" value="Glutamine Phosphoribosylpyrophosphate, subunit 1, domain 1"/>
    <property type="match status" value="1"/>
</dbReference>
<proteinExistence type="predicted"/>
<sequence length="236" mass="25231">MKKYVLFAVLLLCGLSKAFATWSIIVIDPETKAIGIAGASCTPNCYGIGSIVPGMGAIIVQAMSNSAARKAGMEMIVAEASPETIVRALRDPQYDPERQQYAVVTIKFLQQPATYTGDSTHPFNGTLTAPGVSVQGNTLANEEALRQIMNALIKGQVAKLSLPEILMIALEAGGLAGGDKRCGDQRATSAFLMVAMPDDKRPSVNLSIFNQPKGGQNAVTMLRAKLERWKSKHPQL</sequence>
<evidence type="ECO:0000256" key="1">
    <source>
        <dbReference type="SAM" id="SignalP"/>
    </source>
</evidence>
<dbReference type="InterPro" id="IPR029055">
    <property type="entry name" value="Ntn_hydrolases_N"/>
</dbReference>
<protein>
    <recommendedName>
        <fullName evidence="4">DUF1028 domain-containing protein</fullName>
    </recommendedName>
</protein>
<evidence type="ECO:0000313" key="3">
    <source>
        <dbReference type="Proteomes" id="UP000033121"/>
    </source>
</evidence>
<dbReference type="InterPro" id="IPR010430">
    <property type="entry name" value="DUF1028"/>
</dbReference>
<keyword evidence="3" id="KW-1185">Reference proteome</keyword>
<accession>A0A0E9MY45</accession>
<reference evidence="2 3" key="1">
    <citation type="submission" date="2015-04" db="EMBL/GenBank/DDBJ databases">
        <title>Whole genome shotgun sequence of Flavihumibacter petaseus NBRC 106054.</title>
        <authorList>
            <person name="Miyazawa S."/>
            <person name="Hosoyama A."/>
            <person name="Hashimoto M."/>
            <person name="Noguchi M."/>
            <person name="Tsuchikane K."/>
            <person name="Ohji S."/>
            <person name="Yamazoe A."/>
            <person name="Ichikawa N."/>
            <person name="Kimura A."/>
            <person name="Fujita N."/>
        </authorList>
    </citation>
    <scope>NUCLEOTIDE SEQUENCE [LARGE SCALE GENOMIC DNA]</scope>
    <source>
        <strain evidence="2 3">NBRC 106054</strain>
    </source>
</reference>
<dbReference type="OrthoDB" id="9790012at2"/>
<dbReference type="PANTHER" id="PTHR39328:SF1">
    <property type="entry name" value="BLL2871 PROTEIN"/>
    <property type="match status" value="1"/>
</dbReference>
<evidence type="ECO:0008006" key="4">
    <source>
        <dbReference type="Google" id="ProtNLM"/>
    </source>
</evidence>
<dbReference type="EMBL" id="BBWV01000001">
    <property type="protein sequence ID" value="GAO42504.1"/>
    <property type="molecule type" value="Genomic_DNA"/>
</dbReference>
<comment type="caution">
    <text evidence="2">The sequence shown here is derived from an EMBL/GenBank/DDBJ whole genome shotgun (WGS) entry which is preliminary data.</text>
</comment>
<keyword evidence="1" id="KW-0732">Signal</keyword>
<dbReference type="Pfam" id="PF06267">
    <property type="entry name" value="DUF1028"/>
    <property type="match status" value="1"/>
</dbReference>
<dbReference type="STRING" id="1220578.FPE01S_01_15180"/>
<gene>
    <name evidence="2" type="ORF">FPE01S_01_15180</name>
</gene>
<organism evidence="2 3">
    <name type="scientific">Flavihumibacter petaseus NBRC 106054</name>
    <dbReference type="NCBI Taxonomy" id="1220578"/>
    <lineage>
        <taxon>Bacteria</taxon>
        <taxon>Pseudomonadati</taxon>
        <taxon>Bacteroidota</taxon>
        <taxon>Chitinophagia</taxon>
        <taxon>Chitinophagales</taxon>
        <taxon>Chitinophagaceae</taxon>
        <taxon>Flavihumibacter</taxon>
    </lineage>
</organism>
<dbReference type="AlphaFoldDB" id="A0A0E9MY45"/>